<dbReference type="AlphaFoldDB" id="A0A1E5XS65"/>
<keyword evidence="4" id="KW-1003">Cell membrane</keyword>
<gene>
    <name evidence="9" type="ORF">VW23_016485</name>
</gene>
<dbReference type="GO" id="GO:0022857">
    <property type="term" value="F:transmembrane transporter activity"/>
    <property type="evidence" value="ECO:0007669"/>
    <property type="project" value="InterPro"/>
</dbReference>
<dbReference type="GO" id="GO:0005886">
    <property type="term" value="C:plasma membrane"/>
    <property type="evidence" value="ECO:0007669"/>
    <property type="project" value="UniProtKB-SubCell"/>
</dbReference>
<dbReference type="FunFam" id="1.10.3470.10:FF:000001">
    <property type="entry name" value="Vitamin B12 ABC transporter permease BtuC"/>
    <property type="match status" value="1"/>
</dbReference>
<keyword evidence="3" id="KW-0813">Transport</keyword>
<evidence type="ECO:0000256" key="6">
    <source>
        <dbReference type="ARBA" id="ARBA00022989"/>
    </source>
</evidence>
<keyword evidence="6 8" id="KW-1133">Transmembrane helix</keyword>
<feature type="transmembrane region" description="Helical" evidence="8">
    <location>
        <begin position="155"/>
        <end position="178"/>
    </location>
</feature>
<comment type="caution">
    <text evidence="9">The sequence shown here is derived from an EMBL/GenBank/DDBJ whole genome shotgun (WGS) entry which is preliminary data.</text>
</comment>
<dbReference type="Gene3D" id="1.10.3470.10">
    <property type="entry name" value="ABC transporter involved in vitamin B12 uptake, BtuC"/>
    <property type="match status" value="1"/>
</dbReference>
<evidence type="ECO:0000313" key="9">
    <source>
        <dbReference type="EMBL" id="OEO31405.1"/>
    </source>
</evidence>
<dbReference type="EMBL" id="LAJE02000159">
    <property type="protein sequence ID" value="OEO31405.1"/>
    <property type="molecule type" value="Genomic_DNA"/>
</dbReference>
<reference evidence="9 10" key="1">
    <citation type="journal article" date="2015" name="Genome Announc.">
        <title>Genome Assemblies of Three Soil-Associated Devosia species: D. insulae, D. limi, and D. soli.</title>
        <authorList>
            <person name="Hassan Y.I."/>
            <person name="Lepp D."/>
            <person name="Zhou T."/>
        </authorList>
    </citation>
    <scope>NUCLEOTIDE SEQUENCE [LARGE SCALE GENOMIC DNA]</scope>
    <source>
        <strain evidence="9 10">DS-56</strain>
    </source>
</reference>
<keyword evidence="7 8" id="KW-0472">Membrane</keyword>
<accession>A0A1E5XS65</accession>
<evidence type="ECO:0000256" key="1">
    <source>
        <dbReference type="ARBA" id="ARBA00004651"/>
    </source>
</evidence>
<feature type="transmembrane region" description="Helical" evidence="8">
    <location>
        <begin position="287"/>
        <end position="310"/>
    </location>
</feature>
<organism evidence="9 10">
    <name type="scientific">Devosia insulae DS-56</name>
    <dbReference type="NCBI Taxonomy" id="1116389"/>
    <lineage>
        <taxon>Bacteria</taxon>
        <taxon>Pseudomonadati</taxon>
        <taxon>Pseudomonadota</taxon>
        <taxon>Alphaproteobacteria</taxon>
        <taxon>Hyphomicrobiales</taxon>
        <taxon>Devosiaceae</taxon>
        <taxon>Devosia</taxon>
    </lineage>
</organism>
<dbReference type="SUPFAM" id="SSF81345">
    <property type="entry name" value="ABC transporter involved in vitamin B12 uptake, BtuC"/>
    <property type="match status" value="1"/>
</dbReference>
<comment type="similarity">
    <text evidence="2">Belongs to the binding-protein-dependent transport system permease family. FecCD subfamily.</text>
</comment>
<dbReference type="RefSeq" id="WP_069909426.1">
    <property type="nucleotide sequence ID" value="NZ_LAJE02000159.1"/>
</dbReference>
<dbReference type="PANTHER" id="PTHR30472">
    <property type="entry name" value="FERRIC ENTEROBACTIN TRANSPORT SYSTEM PERMEASE PROTEIN"/>
    <property type="match status" value="1"/>
</dbReference>
<feature type="transmembrane region" description="Helical" evidence="8">
    <location>
        <begin position="246"/>
        <end position="275"/>
    </location>
</feature>
<evidence type="ECO:0000313" key="10">
    <source>
        <dbReference type="Proteomes" id="UP000095463"/>
    </source>
</evidence>
<keyword evidence="5 8" id="KW-0812">Transmembrane</keyword>
<comment type="subcellular location">
    <subcellularLocation>
        <location evidence="1">Cell membrane</location>
        <topology evidence="1">Multi-pass membrane protein</topology>
    </subcellularLocation>
</comment>
<dbReference type="GO" id="GO:0033214">
    <property type="term" value="P:siderophore-iron import into cell"/>
    <property type="evidence" value="ECO:0007669"/>
    <property type="project" value="TreeGrafter"/>
</dbReference>
<name>A0A1E5XS65_9HYPH</name>
<evidence type="ECO:0000256" key="3">
    <source>
        <dbReference type="ARBA" id="ARBA00022448"/>
    </source>
</evidence>
<keyword evidence="10" id="KW-1185">Reference proteome</keyword>
<dbReference type="PANTHER" id="PTHR30472:SF25">
    <property type="entry name" value="ABC TRANSPORTER PERMEASE PROTEIN MJ0876-RELATED"/>
    <property type="match status" value="1"/>
</dbReference>
<dbReference type="InterPro" id="IPR037294">
    <property type="entry name" value="ABC_BtuC-like"/>
</dbReference>
<feature type="transmembrane region" description="Helical" evidence="8">
    <location>
        <begin position="99"/>
        <end position="120"/>
    </location>
</feature>
<dbReference type="Proteomes" id="UP000095463">
    <property type="component" value="Unassembled WGS sequence"/>
</dbReference>
<sequence length="343" mass="35692">MSAVVHVPVRPRSTLRGLVLIAALAVLVIAAALWSLSVGAVPIPTQTIVNTLFTLDGEQQTYIIMKSRLPRMVLALLAGAALALSGAIIQAVIRNPLASPNIIGINSGAALFALVLVLVFPDIPQVWMPLAACIGGLTAAAFVMVVAHYRNLSAIHLALIGVAVGFVFEAGVDYLLIVSNDSESSAPMIWLTGSLWGRTWAHVAVSWLPLVALSAVALLLSYRLDLIALGEATATGLGLNVPRQRLLLLLVATLLASVSVAVVGVMGFIGLMAPHIARRLVGGSHRLMLPVAALVGMLLVVLADGIGRAIAPPIEVSAGILAALIGAPFFIYIMLTTTSEQDS</sequence>
<feature type="transmembrane region" description="Helical" evidence="8">
    <location>
        <begin position="199"/>
        <end position="220"/>
    </location>
</feature>
<evidence type="ECO:0000256" key="4">
    <source>
        <dbReference type="ARBA" id="ARBA00022475"/>
    </source>
</evidence>
<proteinExistence type="inferred from homology"/>
<evidence type="ECO:0000256" key="8">
    <source>
        <dbReference type="SAM" id="Phobius"/>
    </source>
</evidence>
<dbReference type="CDD" id="cd06550">
    <property type="entry name" value="TM_ABC_iron-siderophores_like"/>
    <property type="match status" value="1"/>
</dbReference>
<evidence type="ECO:0000256" key="2">
    <source>
        <dbReference type="ARBA" id="ARBA00007935"/>
    </source>
</evidence>
<feature type="transmembrane region" description="Helical" evidence="8">
    <location>
        <begin position="15"/>
        <end position="36"/>
    </location>
</feature>
<feature type="transmembrane region" description="Helical" evidence="8">
    <location>
        <begin position="73"/>
        <end position="93"/>
    </location>
</feature>
<evidence type="ECO:0000256" key="7">
    <source>
        <dbReference type="ARBA" id="ARBA00023136"/>
    </source>
</evidence>
<feature type="transmembrane region" description="Helical" evidence="8">
    <location>
        <begin position="127"/>
        <end position="149"/>
    </location>
</feature>
<dbReference type="InterPro" id="IPR000522">
    <property type="entry name" value="ABC_transptr_permease_BtuC"/>
</dbReference>
<dbReference type="OrthoDB" id="9811975at2"/>
<evidence type="ECO:0000256" key="5">
    <source>
        <dbReference type="ARBA" id="ARBA00022692"/>
    </source>
</evidence>
<dbReference type="Pfam" id="PF01032">
    <property type="entry name" value="FecCD"/>
    <property type="match status" value="1"/>
</dbReference>
<protein>
    <submittedName>
        <fullName evidence="9">ABC transporter permease</fullName>
    </submittedName>
</protein>
<feature type="transmembrane region" description="Helical" evidence="8">
    <location>
        <begin position="316"/>
        <end position="335"/>
    </location>
</feature>